<evidence type="ECO:0000313" key="6">
    <source>
        <dbReference type="Proteomes" id="UP001140206"/>
    </source>
</evidence>
<organism evidence="5 6">
    <name type="scientific">Rhynchospora pubera</name>
    <dbReference type="NCBI Taxonomy" id="906938"/>
    <lineage>
        <taxon>Eukaryota</taxon>
        <taxon>Viridiplantae</taxon>
        <taxon>Streptophyta</taxon>
        <taxon>Embryophyta</taxon>
        <taxon>Tracheophyta</taxon>
        <taxon>Spermatophyta</taxon>
        <taxon>Magnoliopsida</taxon>
        <taxon>Liliopsida</taxon>
        <taxon>Poales</taxon>
        <taxon>Cyperaceae</taxon>
        <taxon>Cyperoideae</taxon>
        <taxon>Rhynchosporeae</taxon>
        <taxon>Rhynchospora</taxon>
    </lineage>
</organism>
<dbReference type="EMBL" id="JAMFTS010000001">
    <property type="protein sequence ID" value="KAJ4813177.1"/>
    <property type="molecule type" value="Genomic_DNA"/>
</dbReference>
<dbReference type="SUPFAM" id="SSF56112">
    <property type="entry name" value="Protein kinase-like (PK-like)"/>
    <property type="match status" value="1"/>
</dbReference>
<sequence>MATSVTHCSHPTHELVWTNSPSGRYICDLCKTRGSGLHYRCHACDFDLHEHCAEFPEKISFFAHPWHDLHLKPDAGNLSCDLCMEPVKGFYYRCVPCNFDVHPHCTKIKQIVRTELHLEHSLCLLPSINNKCSACELFNGQFWLYRCGMCKVKLHIKCVGNIMPMEHSHDNITSSTNNNRSNHGRGVTGARVQEERDNAVKGVVLEEIKIIQGQLELLQKENKKLQDGRDNAVKEAKGLLGSASRQSHVAFSEFLLLELQQATENFSNSHKIGEGGFGSVFKGFLHNTMVAIKILHPESLQGKQEFEQEEGPHRSHGRFERELLEKSAVLSCSFT</sequence>
<dbReference type="AlphaFoldDB" id="A0AAV8HBC1"/>
<dbReference type="Pfam" id="PF03107">
    <property type="entry name" value="C1_2"/>
    <property type="match status" value="3"/>
</dbReference>
<dbReference type="PROSITE" id="PS50011">
    <property type="entry name" value="PROTEIN_KINASE_DOM"/>
    <property type="match status" value="1"/>
</dbReference>
<dbReference type="SUPFAM" id="SSF57889">
    <property type="entry name" value="Cysteine-rich domain"/>
    <property type="match status" value="2"/>
</dbReference>
<keyword evidence="2" id="KW-0547">Nucleotide-binding</keyword>
<feature type="coiled-coil region" evidence="3">
    <location>
        <begin position="208"/>
        <end position="235"/>
    </location>
</feature>
<dbReference type="Proteomes" id="UP001140206">
    <property type="component" value="Chromosome 1"/>
</dbReference>
<dbReference type="InterPro" id="IPR004146">
    <property type="entry name" value="DC1"/>
</dbReference>
<accession>A0AAV8HBC1</accession>
<dbReference type="InterPro" id="IPR017441">
    <property type="entry name" value="Protein_kinase_ATP_BS"/>
</dbReference>
<dbReference type="InterPro" id="IPR011009">
    <property type="entry name" value="Kinase-like_dom_sf"/>
</dbReference>
<keyword evidence="3" id="KW-0175">Coiled coil</keyword>
<evidence type="ECO:0000259" key="4">
    <source>
        <dbReference type="PROSITE" id="PS50011"/>
    </source>
</evidence>
<dbReference type="InterPro" id="IPR000719">
    <property type="entry name" value="Prot_kinase_dom"/>
</dbReference>
<dbReference type="InterPro" id="IPR046349">
    <property type="entry name" value="C1-like_sf"/>
</dbReference>
<name>A0AAV8HBC1_9POAL</name>
<evidence type="ECO:0000313" key="5">
    <source>
        <dbReference type="EMBL" id="KAJ4813177.1"/>
    </source>
</evidence>
<feature type="domain" description="Protein kinase" evidence="4">
    <location>
        <begin position="266"/>
        <end position="335"/>
    </location>
</feature>
<dbReference type="GO" id="GO:0005524">
    <property type="term" value="F:ATP binding"/>
    <property type="evidence" value="ECO:0007669"/>
    <property type="project" value="UniProtKB-UniRule"/>
</dbReference>
<keyword evidence="6" id="KW-1185">Reference proteome</keyword>
<keyword evidence="1" id="KW-0677">Repeat</keyword>
<dbReference type="PANTHER" id="PTHR47841:SF7">
    <property type="entry name" value="CYSTEINE_HISTIDINE-RICH C1 DOMAIN PROTEIN"/>
    <property type="match status" value="1"/>
</dbReference>
<keyword evidence="2" id="KW-0067">ATP-binding</keyword>
<dbReference type="PROSITE" id="PS00107">
    <property type="entry name" value="PROTEIN_KINASE_ATP"/>
    <property type="match status" value="1"/>
</dbReference>
<dbReference type="GO" id="GO:0004672">
    <property type="term" value="F:protein kinase activity"/>
    <property type="evidence" value="ECO:0007669"/>
    <property type="project" value="InterPro"/>
</dbReference>
<comment type="caution">
    <text evidence="5">The sequence shown here is derived from an EMBL/GenBank/DDBJ whole genome shotgun (WGS) entry which is preliminary data.</text>
</comment>
<evidence type="ECO:0000256" key="3">
    <source>
        <dbReference type="SAM" id="Coils"/>
    </source>
</evidence>
<evidence type="ECO:0000256" key="1">
    <source>
        <dbReference type="ARBA" id="ARBA00022737"/>
    </source>
</evidence>
<dbReference type="PANTHER" id="PTHR47841">
    <property type="entry name" value="DIACYLGLYCEROL KINASE THETA-LIKE-RELATED"/>
    <property type="match status" value="1"/>
</dbReference>
<evidence type="ECO:0000256" key="2">
    <source>
        <dbReference type="PROSITE-ProRule" id="PRU10141"/>
    </source>
</evidence>
<gene>
    <name evidence="5" type="ORF">LUZ62_025743</name>
</gene>
<dbReference type="Gene3D" id="3.30.200.20">
    <property type="entry name" value="Phosphorylase Kinase, domain 1"/>
    <property type="match status" value="1"/>
</dbReference>
<proteinExistence type="predicted"/>
<reference evidence="5" key="1">
    <citation type="submission" date="2022-08" db="EMBL/GenBank/DDBJ databases">
        <authorList>
            <person name="Marques A."/>
        </authorList>
    </citation>
    <scope>NUCLEOTIDE SEQUENCE</scope>
    <source>
        <strain evidence="5">RhyPub2mFocal</strain>
        <tissue evidence="5">Leaves</tissue>
    </source>
</reference>
<feature type="binding site" evidence="2">
    <location>
        <position position="293"/>
    </location>
    <ligand>
        <name>ATP</name>
        <dbReference type="ChEBI" id="CHEBI:30616"/>
    </ligand>
</feature>
<protein>
    <recommendedName>
        <fullName evidence="4">Protein kinase domain-containing protein</fullName>
    </recommendedName>
</protein>